<dbReference type="SUPFAM" id="SSF52540">
    <property type="entry name" value="P-loop containing nucleoside triphosphate hydrolases"/>
    <property type="match status" value="1"/>
</dbReference>
<dbReference type="Pfam" id="PF01396">
    <property type="entry name" value="Zn_ribbon_Top1"/>
    <property type="match status" value="2"/>
</dbReference>
<name>A0A2Z3HET3_9BACT</name>
<keyword evidence="4" id="KW-0347">Helicase</keyword>
<dbReference type="GO" id="GO:0003677">
    <property type="term" value="F:DNA binding"/>
    <property type="evidence" value="ECO:0007669"/>
    <property type="project" value="InterPro"/>
</dbReference>
<feature type="domain" description="DNA2/NAM7 helicase helicase" evidence="8">
    <location>
        <begin position="257"/>
        <end position="481"/>
    </location>
</feature>
<feature type="domain" description="DNA topoisomerase type IA zn finger" evidence="7">
    <location>
        <begin position="833"/>
        <end position="859"/>
    </location>
</feature>
<dbReference type="PANTHER" id="PTHR43788:SF8">
    <property type="entry name" value="DNA-BINDING PROTEIN SMUBP-2"/>
    <property type="match status" value="1"/>
</dbReference>
<evidence type="ECO:0000313" key="11">
    <source>
        <dbReference type="Proteomes" id="UP000245802"/>
    </source>
</evidence>
<gene>
    <name evidence="10" type="ORF">C1280_24250</name>
</gene>
<dbReference type="CDD" id="cd18808">
    <property type="entry name" value="SF1_C_Upf1"/>
    <property type="match status" value="1"/>
</dbReference>
<dbReference type="Pfam" id="PF13087">
    <property type="entry name" value="AAA_12"/>
    <property type="match status" value="1"/>
</dbReference>
<dbReference type="AlphaFoldDB" id="A0A2Z3HET3"/>
<evidence type="ECO:0000256" key="5">
    <source>
        <dbReference type="ARBA" id="ARBA00022840"/>
    </source>
</evidence>
<keyword evidence="3" id="KW-0378">Hydrolase</keyword>
<evidence type="ECO:0000313" key="10">
    <source>
        <dbReference type="EMBL" id="AWM39810.1"/>
    </source>
</evidence>
<dbReference type="PANTHER" id="PTHR43788">
    <property type="entry name" value="DNA2/NAM7 HELICASE FAMILY MEMBER"/>
    <property type="match status" value="1"/>
</dbReference>
<organism evidence="10 11">
    <name type="scientific">Gemmata obscuriglobus</name>
    <dbReference type="NCBI Taxonomy" id="114"/>
    <lineage>
        <taxon>Bacteria</taxon>
        <taxon>Pseudomonadati</taxon>
        <taxon>Planctomycetota</taxon>
        <taxon>Planctomycetia</taxon>
        <taxon>Gemmatales</taxon>
        <taxon>Gemmataceae</taxon>
        <taxon>Gemmata</taxon>
    </lineage>
</organism>
<keyword evidence="6" id="KW-0175">Coiled coil</keyword>
<dbReference type="Pfam" id="PF13086">
    <property type="entry name" value="AAA_11"/>
    <property type="match status" value="1"/>
</dbReference>
<evidence type="ECO:0008006" key="12">
    <source>
        <dbReference type="Google" id="ProtNLM"/>
    </source>
</evidence>
<dbReference type="InterPro" id="IPR050534">
    <property type="entry name" value="Coronavir_polyprotein_1ab"/>
</dbReference>
<keyword evidence="11" id="KW-1185">Reference proteome</keyword>
<dbReference type="GO" id="GO:0003916">
    <property type="term" value="F:DNA topoisomerase activity"/>
    <property type="evidence" value="ECO:0007669"/>
    <property type="project" value="InterPro"/>
</dbReference>
<sequence>MDRKQLAAEVTRILRSARAPMLSKDILDRVRAKPGGGVVTKSEVAAVLSGDLTGQGSATRDEEFRWRYTGLDAIWDTPAPASPGLTPNSVLPVPRPPIARPVRTCPPVLSPDDLASVEAAVREEIAAAKEDVRSSWLDIDGIEHLADAPGGFIYRLVLSTPVHLTPDQAVTFQTRNPRETISAVVVKSDDEGLVVVCQNPLPADAKLLQMTFDPTFILRALEGFVSELAPTGGQIARLVLTKTAPAPSPVQPRPHPKLNEEQCLAVEEMAATPLHLLWGPPGTGKTTTLGAAVARWLRQGQRVLVVSTSNAAVDVALKAVLSRLQPEEKDRVLRLGSSLDPVVREVTLGGKLAAQNPKAARLVAKAQNRLADIQEQLRSRPLDPDRLHALHNEAREYETRISEFQKQADEAGPALADSVLVTGCTLAKMVLDKTLRAQTFDVVVVDEASMVSLLYAVAASMLAGAHLVYAGDPQQLPPIVQADGRNAARWFGQNVYDWFGIAADGSAPTRLSLLRTQYRMTTEIGGVVSRLSYNDLLRHGRGATGPTVEFIDVGGEWETRPYSISEKSYYHLAAVPIIHALIERIPEDELLLLSPFRPQRSLLSALAFDLRERGGRKATASTIHRAQGSEAKAVVVDLTTHSPDKLAAFFRDEHCDKLFNVAISRARDRLVVIGSKAMLRELAKAMPFWKRVVSEFGTGITLFNAADVIEKLTWADSPGALPATEAKHLPALYSHDPALGAAKPGVEALKRLTATRKLFVTHDVEPKIGQNDIIVRTGSNCPPVFAGGGYVCVPLGGRWVAVNSPNVTRVLWRIGFSHLADDEVDPNQARRFYCPECPNGDLVLRQSRGEGWFLVCVNPQVRECSHRKRLSLEDARLKVRLQGMRCPAGHPLTARSSGHGFFLGCENYPRCDFAQGLSILEGV</sequence>
<dbReference type="InterPro" id="IPR047187">
    <property type="entry name" value="SF1_C_Upf1"/>
</dbReference>
<evidence type="ECO:0000259" key="8">
    <source>
        <dbReference type="Pfam" id="PF13086"/>
    </source>
</evidence>
<reference evidence="10 11" key="1">
    <citation type="submission" date="2018-01" db="EMBL/GenBank/DDBJ databases">
        <title>G. obscuriglobus.</title>
        <authorList>
            <person name="Franke J."/>
            <person name="Blomberg W."/>
            <person name="Selmecki A."/>
        </authorList>
    </citation>
    <scope>NUCLEOTIDE SEQUENCE [LARGE SCALE GENOMIC DNA]</scope>
    <source>
        <strain evidence="10 11">DSM 5831</strain>
    </source>
</reference>
<proteinExistence type="inferred from homology"/>
<protein>
    <recommendedName>
        <fullName evidence="12">AAA+ ATPase domain-containing protein</fullName>
    </recommendedName>
</protein>
<dbReference type="GO" id="GO:0016787">
    <property type="term" value="F:hydrolase activity"/>
    <property type="evidence" value="ECO:0007669"/>
    <property type="project" value="UniProtKB-KW"/>
</dbReference>
<evidence type="ECO:0000256" key="3">
    <source>
        <dbReference type="ARBA" id="ARBA00022801"/>
    </source>
</evidence>
<dbReference type="GO" id="GO:0006265">
    <property type="term" value="P:DNA topological change"/>
    <property type="evidence" value="ECO:0007669"/>
    <property type="project" value="InterPro"/>
</dbReference>
<feature type="domain" description="DNA topoisomerase type IA zn finger" evidence="7">
    <location>
        <begin position="886"/>
        <end position="915"/>
    </location>
</feature>
<evidence type="ECO:0000259" key="9">
    <source>
        <dbReference type="Pfam" id="PF13087"/>
    </source>
</evidence>
<dbReference type="EMBL" id="CP025958">
    <property type="protein sequence ID" value="AWM39810.1"/>
    <property type="molecule type" value="Genomic_DNA"/>
</dbReference>
<dbReference type="SUPFAM" id="SSF57783">
    <property type="entry name" value="Zinc beta-ribbon"/>
    <property type="match status" value="1"/>
</dbReference>
<accession>A0A2Z3HET3</accession>
<comment type="similarity">
    <text evidence="1">Belongs to the DNA2/NAM7 helicase family.</text>
</comment>
<dbReference type="GO" id="GO:0005524">
    <property type="term" value="F:ATP binding"/>
    <property type="evidence" value="ECO:0007669"/>
    <property type="project" value="UniProtKB-KW"/>
</dbReference>
<evidence type="ECO:0000256" key="1">
    <source>
        <dbReference type="ARBA" id="ARBA00007913"/>
    </source>
</evidence>
<dbReference type="KEGG" id="gog:C1280_24250"/>
<feature type="coiled-coil region" evidence="6">
    <location>
        <begin position="356"/>
        <end position="407"/>
    </location>
</feature>
<keyword evidence="5" id="KW-0067">ATP-binding</keyword>
<evidence type="ECO:0000259" key="7">
    <source>
        <dbReference type="Pfam" id="PF01396"/>
    </source>
</evidence>
<dbReference type="GO" id="GO:0043139">
    <property type="term" value="F:5'-3' DNA helicase activity"/>
    <property type="evidence" value="ECO:0007669"/>
    <property type="project" value="TreeGrafter"/>
</dbReference>
<dbReference type="InterPro" id="IPR041679">
    <property type="entry name" value="DNA2/NAM7-like_C"/>
</dbReference>
<evidence type="ECO:0000256" key="2">
    <source>
        <dbReference type="ARBA" id="ARBA00022741"/>
    </source>
</evidence>
<dbReference type="Proteomes" id="UP000245802">
    <property type="component" value="Chromosome"/>
</dbReference>
<dbReference type="GO" id="GO:0005694">
    <property type="term" value="C:chromosome"/>
    <property type="evidence" value="ECO:0007669"/>
    <property type="project" value="InterPro"/>
</dbReference>
<evidence type="ECO:0000256" key="6">
    <source>
        <dbReference type="SAM" id="Coils"/>
    </source>
</evidence>
<dbReference type="InterPro" id="IPR027417">
    <property type="entry name" value="P-loop_NTPase"/>
</dbReference>
<feature type="domain" description="DNA2/NAM7 helicase-like C-terminal" evidence="9">
    <location>
        <begin position="509"/>
        <end position="676"/>
    </location>
</feature>
<dbReference type="RefSeq" id="WP_010035213.1">
    <property type="nucleotide sequence ID" value="NZ_CP025958.1"/>
</dbReference>
<dbReference type="OrthoDB" id="9757917at2"/>
<dbReference type="InterPro" id="IPR013498">
    <property type="entry name" value="Topo_IA_Znf"/>
</dbReference>
<evidence type="ECO:0000256" key="4">
    <source>
        <dbReference type="ARBA" id="ARBA00022806"/>
    </source>
</evidence>
<dbReference type="InterPro" id="IPR041677">
    <property type="entry name" value="DNA2/NAM7_AAA_11"/>
</dbReference>
<keyword evidence="2" id="KW-0547">Nucleotide-binding</keyword>
<dbReference type="Gene3D" id="3.40.50.300">
    <property type="entry name" value="P-loop containing nucleotide triphosphate hydrolases"/>
    <property type="match status" value="2"/>
</dbReference>